<evidence type="ECO:0000256" key="1">
    <source>
        <dbReference type="ARBA" id="ARBA00004370"/>
    </source>
</evidence>
<organism evidence="6 7">
    <name type="scientific">Undibacterium nitidum</name>
    <dbReference type="NCBI Taxonomy" id="2762298"/>
    <lineage>
        <taxon>Bacteria</taxon>
        <taxon>Pseudomonadati</taxon>
        <taxon>Pseudomonadota</taxon>
        <taxon>Betaproteobacteria</taxon>
        <taxon>Burkholderiales</taxon>
        <taxon>Oxalobacteraceae</taxon>
        <taxon>Undibacterium</taxon>
    </lineage>
</organism>
<dbReference type="GO" id="GO:0016020">
    <property type="term" value="C:membrane"/>
    <property type="evidence" value="ECO:0007669"/>
    <property type="project" value="UniProtKB-SubCell"/>
</dbReference>
<dbReference type="SUPFAM" id="SSF161084">
    <property type="entry name" value="MAPEG domain-like"/>
    <property type="match status" value="1"/>
</dbReference>
<dbReference type="Proteomes" id="UP000627446">
    <property type="component" value="Unassembled WGS sequence"/>
</dbReference>
<comment type="caution">
    <text evidence="6">The sequence shown here is derived from an EMBL/GenBank/DDBJ whole genome shotgun (WGS) entry which is preliminary data.</text>
</comment>
<dbReference type="EMBL" id="JACOFZ010000003">
    <property type="protein sequence ID" value="MBC3881963.1"/>
    <property type="molecule type" value="Genomic_DNA"/>
</dbReference>
<evidence type="ECO:0000256" key="2">
    <source>
        <dbReference type="ARBA" id="ARBA00022692"/>
    </source>
</evidence>
<evidence type="ECO:0000313" key="7">
    <source>
        <dbReference type="Proteomes" id="UP000627446"/>
    </source>
</evidence>
<proteinExistence type="predicted"/>
<keyword evidence="4 5" id="KW-0472">Membrane</keyword>
<keyword evidence="2 5" id="KW-0812">Transmembrane</keyword>
<feature type="transmembrane region" description="Helical" evidence="5">
    <location>
        <begin position="100"/>
        <end position="126"/>
    </location>
</feature>
<comment type="subcellular location">
    <subcellularLocation>
        <location evidence="1">Membrane</location>
    </subcellularLocation>
</comment>
<evidence type="ECO:0000256" key="5">
    <source>
        <dbReference type="SAM" id="Phobius"/>
    </source>
</evidence>
<gene>
    <name evidence="6" type="ORF">H8K36_11290</name>
</gene>
<dbReference type="PANTHER" id="PTHR35814">
    <property type="match status" value="1"/>
</dbReference>
<dbReference type="RefSeq" id="WP_186916382.1">
    <property type="nucleotide sequence ID" value="NZ_JACOFZ010000003.1"/>
</dbReference>
<keyword evidence="3 5" id="KW-1133">Transmembrane helix</keyword>
<name>A0A923HQ99_9BURK</name>
<evidence type="ECO:0000256" key="3">
    <source>
        <dbReference type="ARBA" id="ARBA00022989"/>
    </source>
</evidence>
<protein>
    <submittedName>
        <fullName evidence="6">MAPEG family protein</fullName>
    </submittedName>
</protein>
<feature type="transmembrane region" description="Helical" evidence="5">
    <location>
        <begin position="6"/>
        <end position="23"/>
    </location>
</feature>
<reference evidence="6" key="1">
    <citation type="submission" date="2020-08" db="EMBL/GenBank/DDBJ databases">
        <title>Novel species isolated from subtropical streams in China.</title>
        <authorList>
            <person name="Lu H."/>
        </authorList>
    </citation>
    <scope>NUCLEOTIDE SEQUENCE</scope>
    <source>
        <strain evidence="6">LX22W</strain>
    </source>
</reference>
<evidence type="ECO:0000313" key="6">
    <source>
        <dbReference type="EMBL" id="MBC3881963.1"/>
    </source>
</evidence>
<keyword evidence="7" id="KW-1185">Reference proteome</keyword>
<accession>A0A923HQ99</accession>
<dbReference type="Gene3D" id="1.20.120.550">
    <property type="entry name" value="Membrane associated eicosanoid/glutathione metabolism-like domain"/>
    <property type="match status" value="1"/>
</dbReference>
<dbReference type="PANTHER" id="PTHR35814:SF1">
    <property type="entry name" value="GLUTATHIONE S-TRANSFERASE-RELATED"/>
    <property type="match status" value="1"/>
</dbReference>
<evidence type="ECO:0000256" key="4">
    <source>
        <dbReference type="ARBA" id="ARBA00023136"/>
    </source>
</evidence>
<dbReference type="InterPro" id="IPR001129">
    <property type="entry name" value="Membr-assoc_MAPEG"/>
</dbReference>
<dbReference type="Pfam" id="PF01124">
    <property type="entry name" value="MAPEG"/>
    <property type="match status" value="1"/>
</dbReference>
<dbReference type="InterPro" id="IPR023352">
    <property type="entry name" value="MAPEG-like_dom_sf"/>
</dbReference>
<feature type="transmembrane region" description="Helical" evidence="5">
    <location>
        <begin position="70"/>
        <end position="88"/>
    </location>
</feature>
<dbReference type="AlphaFoldDB" id="A0A923HQ99"/>
<sequence>MHVLPLYAAIFGLFYIFLSFRTINLRRKSRRSLGDGGDAALNRAIRVHGNFAEYVPLALVLLFLLESQAYSRVLVHVFASLLLAGRLIHAYGVSQLKEKLIFRMVGMILTFTSIGLTSLVLLYTVYEGTAV</sequence>